<keyword evidence="3 5" id="KW-1133">Transmembrane helix</keyword>
<proteinExistence type="predicted"/>
<evidence type="ECO:0000256" key="3">
    <source>
        <dbReference type="ARBA" id="ARBA00022989"/>
    </source>
</evidence>
<dbReference type="PANTHER" id="PTHR31310:SF7">
    <property type="entry name" value="PA-PHOSPHATASE RELATED-FAMILY PROTEIN DDB_G0268928"/>
    <property type="match status" value="1"/>
</dbReference>
<reference evidence="7 8" key="1">
    <citation type="submission" date="2023-08" db="EMBL/GenBank/DDBJ databases">
        <title>Phytohabitans sansha sp. nov., isolated from marine sediment.</title>
        <authorList>
            <person name="Zhao Y."/>
            <person name="Yi K."/>
        </authorList>
    </citation>
    <scope>NUCLEOTIDE SEQUENCE [LARGE SCALE GENOMIC DNA]</scope>
    <source>
        <strain evidence="7 8">ZYX-F-186</strain>
    </source>
</reference>
<feature type="transmembrane region" description="Helical" evidence="5">
    <location>
        <begin position="241"/>
        <end position="259"/>
    </location>
</feature>
<sequence>MKSRWGTAMAVTEGITRPAAGPQTAPPVRPGPGRSRAARLRELVIEVVLIASMMVIYQGIRHLADGQLGVAFRHADWVWEVERALRLPSEAAIQHWALSWGGTARLANLYYVGVHFPGTIAAMVWLWIRHRPDYLRMRTEMALLTGAALFVHVIFPLAPPRLVSSFGMVDTMILTGPSAYPDNSTDGVANQFAAMPSLHVGWALLVAIAVIRVGTSRWRWLALAHPALTVSVVVITANHYWLDGIVAGLLLVGAIRLLALRTRYPGRLPGQPLPSFSRVLL</sequence>
<protein>
    <submittedName>
        <fullName evidence="7">Phosphatase PAP2 family protein</fullName>
    </submittedName>
</protein>
<dbReference type="InterPro" id="IPR052185">
    <property type="entry name" value="IPC_Synthase-Related"/>
</dbReference>
<dbReference type="EMBL" id="JAVHUY010000010">
    <property type="protein sequence ID" value="MDQ7905456.1"/>
    <property type="molecule type" value="Genomic_DNA"/>
</dbReference>
<gene>
    <name evidence="7" type="ORF">RB614_13060</name>
</gene>
<dbReference type="CDD" id="cd03386">
    <property type="entry name" value="PAP2_Aur1_like"/>
    <property type="match status" value="1"/>
</dbReference>
<feature type="transmembrane region" description="Helical" evidence="5">
    <location>
        <begin position="192"/>
        <end position="211"/>
    </location>
</feature>
<comment type="subcellular location">
    <subcellularLocation>
        <location evidence="1">Membrane</location>
        <topology evidence="1">Multi-pass membrane protein</topology>
    </subcellularLocation>
</comment>
<name>A0ABU0ZEI1_9ACTN</name>
<evidence type="ECO:0000256" key="4">
    <source>
        <dbReference type="ARBA" id="ARBA00023136"/>
    </source>
</evidence>
<dbReference type="InterPro" id="IPR026841">
    <property type="entry name" value="Aur1/Ipt1"/>
</dbReference>
<keyword evidence="4 5" id="KW-0472">Membrane</keyword>
<keyword evidence="8" id="KW-1185">Reference proteome</keyword>
<evidence type="ECO:0000256" key="5">
    <source>
        <dbReference type="SAM" id="Phobius"/>
    </source>
</evidence>
<evidence type="ECO:0000313" key="7">
    <source>
        <dbReference type="EMBL" id="MDQ7905456.1"/>
    </source>
</evidence>
<dbReference type="Proteomes" id="UP001230908">
    <property type="component" value="Unassembled WGS sequence"/>
</dbReference>
<evidence type="ECO:0000256" key="2">
    <source>
        <dbReference type="ARBA" id="ARBA00022692"/>
    </source>
</evidence>
<comment type="caution">
    <text evidence="7">The sequence shown here is derived from an EMBL/GenBank/DDBJ whole genome shotgun (WGS) entry which is preliminary data.</text>
</comment>
<evidence type="ECO:0000256" key="1">
    <source>
        <dbReference type="ARBA" id="ARBA00004141"/>
    </source>
</evidence>
<feature type="domain" description="Inositolphosphotransferase Aur1/Ipt1" evidence="6">
    <location>
        <begin position="77"/>
        <end position="255"/>
    </location>
</feature>
<evidence type="ECO:0000313" key="8">
    <source>
        <dbReference type="Proteomes" id="UP001230908"/>
    </source>
</evidence>
<organism evidence="7 8">
    <name type="scientific">Phytohabitans maris</name>
    <dbReference type="NCBI Taxonomy" id="3071409"/>
    <lineage>
        <taxon>Bacteria</taxon>
        <taxon>Bacillati</taxon>
        <taxon>Actinomycetota</taxon>
        <taxon>Actinomycetes</taxon>
        <taxon>Micromonosporales</taxon>
        <taxon>Micromonosporaceae</taxon>
    </lineage>
</organism>
<accession>A0ABU0ZEI1</accession>
<feature type="transmembrane region" description="Helical" evidence="5">
    <location>
        <begin position="140"/>
        <end position="158"/>
    </location>
</feature>
<feature type="transmembrane region" description="Helical" evidence="5">
    <location>
        <begin position="218"/>
        <end position="235"/>
    </location>
</feature>
<dbReference type="PANTHER" id="PTHR31310">
    <property type="match status" value="1"/>
</dbReference>
<feature type="transmembrane region" description="Helical" evidence="5">
    <location>
        <begin position="43"/>
        <end position="60"/>
    </location>
</feature>
<keyword evidence="2 5" id="KW-0812">Transmembrane</keyword>
<feature type="transmembrane region" description="Helical" evidence="5">
    <location>
        <begin position="109"/>
        <end position="128"/>
    </location>
</feature>
<dbReference type="RefSeq" id="WP_308712785.1">
    <property type="nucleotide sequence ID" value="NZ_JAVHUY010000010.1"/>
</dbReference>
<dbReference type="Pfam" id="PF14378">
    <property type="entry name" value="PAP2_3"/>
    <property type="match status" value="1"/>
</dbReference>
<evidence type="ECO:0000259" key="6">
    <source>
        <dbReference type="Pfam" id="PF14378"/>
    </source>
</evidence>